<evidence type="ECO:0000256" key="2">
    <source>
        <dbReference type="ARBA" id="ARBA00022801"/>
    </source>
</evidence>
<reference evidence="6 7" key="1">
    <citation type="journal article" date="2014" name="Genome Announc.">
        <title>Draft Genome Sequences of Three Alkaliphilic Bacillus Strains, Bacillus wakoensis JCM 9140T, Bacillus akibai JCM 9157T, and Bacillus hemicellulosilyticus JCM 9152T.</title>
        <authorList>
            <person name="Yuki M."/>
            <person name="Oshima K."/>
            <person name="Suda W."/>
            <person name="Oshida Y."/>
            <person name="Kitamura K."/>
            <person name="Iida T."/>
            <person name="Hattori M."/>
            <person name="Ohkuma M."/>
        </authorList>
    </citation>
    <scope>NUCLEOTIDE SEQUENCE [LARGE SCALE GENOMIC DNA]</scope>
    <source>
        <strain evidence="6 7">JCM 9157</strain>
    </source>
</reference>
<comment type="similarity">
    <text evidence="1 4">Belongs to the glycosyl hydrolase 28 family.</text>
</comment>
<organism evidence="6 7">
    <name type="scientific">Halalkalibacter akibai (strain ATCC 43226 / DSM 21942 / CIP 109018 / JCM 9157 / 1139)</name>
    <name type="common">Bacillus akibai</name>
    <dbReference type="NCBI Taxonomy" id="1236973"/>
    <lineage>
        <taxon>Bacteria</taxon>
        <taxon>Bacillati</taxon>
        <taxon>Bacillota</taxon>
        <taxon>Bacilli</taxon>
        <taxon>Bacillales</taxon>
        <taxon>Bacillaceae</taxon>
        <taxon>Halalkalibacter</taxon>
    </lineage>
</organism>
<dbReference type="OrthoDB" id="9795222at2"/>
<dbReference type="InterPro" id="IPR011050">
    <property type="entry name" value="Pectin_lyase_fold/virulence"/>
</dbReference>
<dbReference type="PROSITE" id="PS00502">
    <property type="entry name" value="POLYGALACTURONASE"/>
    <property type="match status" value="1"/>
</dbReference>
<evidence type="ECO:0000256" key="3">
    <source>
        <dbReference type="ARBA" id="ARBA00023295"/>
    </source>
</evidence>
<dbReference type="InterPro" id="IPR012334">
    <property type="entry name" value="Pectin_lyas_fold"/>
</dbReference>
<dbReference type="SUPFAM" id="SSF51126">
    <property type="entry name" value="Pectin lyase-like"/>
    <property type="match status" value="1"/>
</dbReference>
<evidence type="ECO:0000313" key="6">
    <source>
        <dbReference type="EMBL" id="GAE34789.1"/>
    </source>
</evidence>
<protein>
    <submittedName>
        <fullName evidence="6">Polygalacturonase</fullName>
    </submittedName>
</protein>
<dbReference type="InterPro" id="IPR051801">
    <property type="entry name" value="GH28_Enzymes"/>
</dbReference>
<dbReference type="InterPro" id="IPR024535">
    <property type="entry name" value="RHGA/B-epi-like_pectate_lyase"/>
</dbReference>
<evidence type="ECO:0000256" key="4">
    <source>
        <dbReference type="RuleBase" id="RU361169"/>
    </source>
</evidence>
<dbReference type="GO" id="GO:0005975">
    <property type="term" value="P:carbohydrate metabolic process"/>
    <property type="evidence" value="ECO:0007669"/>
    <property type="project" value="InterPro"/>
</dbReference>
<dbReference type="InterPro" id="IPR000743">
    <property type="entry name" value="Glyco_hydro_28"/>
</dbReference>
<dbReference type="PANTHER" id="PTHR31339:SF9">
    <property type="entry name" value="PLASMIN AND FIBRONECTIN-BINDING PROTEIN A"/>
    <property type="match status" value="1"/>
</dbReference>
<gene>
    <name evidence="6" type="ORF">JCM9157_1869</name>
</gene>
<evidence type="ECO:0000313" key="7">
    <source>
        <dbReference type="Proteomes" id="UP000018896"/>
    </source>
</evidence>
<evidence type="ECO:0000259" key="5">
    <source>
        <dbReference type="Pfam" id="PF12708"/>
    </source>
</evidence>
<comment type="caution">
    <text evidence="6">The sequence shown here is derived from an EMBL/GenBank/DDBJ whole genome shotgun (WGS) entry which is preliminary data.</text>
</comment>
<dbReference type="InterPro" id="IPR006626">
    <property type="entry name" value="PbH1"/>
</dbReference>
<dbReference type="Proteomes" id="UP000018896">
    <property type="component" value="Unassembled WGS sequence"/>
</dbReference>
<dbReference type="RefSeq" id="WP_035663870.1">
    <property type="nucleotide sequence ID" value="NZ_BAUV01000011.1"/>
</dbReference>
<accession>W4QTY1</accession>
<keyword evidence="3 4" id="KW-0326">Glycosidase</keyword>
<dbReference type="Pfam" id="PF00295">
    <property type="entry name" value="Glyco_hydro_28"/>
    <property type="match status" value="1"/>
</dbReference>
<dbReference type="PANTHER" id="PTHR31339">
    <property type="entry name" value="PECTIN LYASE-RELATED"/>
    <property type="match status" value="1"/>
</dbReference>
<keyword evidence="2 4" id="KW-0378">Hydrolase</keyword>
<feature type="domain" description="Rhamnogalacturonase A/B/Epimerase-like pectate lyase" evidence="5">
    <location>
        <begin position="6"/>
        <end position="59"/>
    </location>
</feature>
<dbReference type="AlphaFoldDB" id="W4QTY1"/>
<keyword evidence="7" id="KW-1185">Reference proteome</keyword>
<proteinExistence type="inferred from homology"/>
<dbReference type="EMBL" id="BAUV01000011">
    <property type="protein sequence ID" value="GAE34789.1"/>
    <property type="molecule type" value="Genomic_DNA"/>
</dbReference>
<dbReference type="Gene3D" id="2.160.20.10">
    <property type="entry name" value="Single-stranded right-handed beta-helix, Pectin lyase-like"/>
    <property type="match status" value="1"/>
</dbReference>
<dbReference type="eggNOG" id="COG5434">
    <property type="taxonomic scope" value="Bacteria"/>
</dbReference>
<sequence>MSIYDITNFGAKGDMVTDNSEAIGLAIAACSDANGGTVYIPAGTFLTGPIKLKSNMTLYVESGAIVLFKDDFNAYQPEITRWSGYECYGYSPLIYGNGLKNVSIKGQGKFDGQGKLWWQTYHSIKKGEHYSSSLTEKLIELNKSKLDTSTNLVEWETQFLRPPLLQLFNCEQVTIEGVTLANSPFWNTHLVYCNHVSVRNVTFKNPSTTPNGDGFDIDSCSNVRVSDCHFDVGDDCLCLKSGINEDGRRVGRPTENVTITNCTMQAGHGGVVMGSENSGGIRNITVSNCVFIGTDRGIRIKTNRARGAYIENILVNNIFMEDVFCPLAINSFYRYGVDETDLLLTKPDAIPVTEKTPKIKHIQISNVTAKKCRAAAAFIYGLPEMPVEDISLRHVTFEMTTDPNEQGGEPDMVKDEIHMAGDGIYCKHVFGMELHRVRVETRQGSALSMENVSNVDVDHLIMNNIHPETPVVTLKNAKNVYLSGRQVTEVEGYLHAEDHSYQDIIVSCN</sequence>
<dbReference type="SMART" id="SM00710">
    <property type="entry name" value="PbH1"/>
    <property type="match status" value="6"/>
</dbReference>
<evidence type="ECO:0000256" key="1">
    <source>
        <dbReference type="ARBA" id="ARBA00008834"/>
    </source>
</evidence>
<name>W4QTY1_HALA3</name>
<dbReference type="STRING" id="1236973.JCM9157_1869"/>
<dbReference type="GO" id="GO:0004650">
    <property type="term" value="F:polygalacturonase activity"/>
    <property type="evidence" value="ECO:0007669"/>
    <property type="project" value="InterPro"/>
</dbReference>
<dbReference type="Pfam" id="PF12708">
    <property type="entry name" value="Pect-lyase_RHGA_epim"/>
    <property type="match status" value="1"/>
</dbReference>